<gene>
    <name evidence="1" type="ORF">CcaverHIS019_0500060</name>
</gene>
<dbReference type="EMBL" id="AP028216">
    <property type="protein sequence ID" value="BEI92378.1"/>
    <property type="molecule type" value="Genomic_DNA"/>
</dbReference>
<sequence length="183" mass="20656">MDRAEPWRVDSSGALHDYPLAIGTGPAQRHGAPGVSLAPLTLYDREQHEYDDYDEEQHVHSYDDAQRRHDHDSAYRYDELDLEELFDRASHSDDLQHGYNDGRDSVYAYNPAYDNGEWDAPAPRTVLPVDAETLPAGEQLEDVAESRACAAALGLRLERIHTRMQENLELSTGYALFLSIVAE</sequence>
<dbReference type="Proteomes" id="UP001233271">
    <property type="component" value="Chromosome 5"/>
</dbReference>
<evidence type="ECO:0000313" key="2">
    <source>
        <dbReference type="Proteomes" id="UP001233271"/>
    </source>
</evidence>
<reference evidence="1" key="1">
    <citation type="journal article" date="2023" name="BMC Genomics">
        <title>Chromosome-level genome assemblies of Cutaneotrichosporon spp. (Trichosporonales, Basidiomycota) reveal imbalanced evolution between nucleotide sequences and chromosome synteny.</title>
        <authorList>
            <person name="Kobayashi Y."/>
            <person name="Kayamori A."/>
            <person name="Aoki K."/>
            <person name="Shiwa Y."/>
            <person name="Matsutani M."/>
            <person name="Fujita N."/>
            <person name="Sugita T."/>
            <person name="Iwasaki W."/>
            <person name="Tanaka N."/>
            <person name="Takashima M."/>
        </authorList>
    </citation>
    <scope>NUCLEOTIDE SEQUENCE</scope>
    <source>
        <strain evidence="1">HIS019</strain>
    </source>
</reference>
<keyword evidence="2" id="KW-1185">Reference proteome</keyword>
<organism evidence="1 2">
    <name type="scientific">Cutaneotrichosporon cavernicola</name>
    <dbReference type="NCBI Taxonomy" id="279322"/>
    <lineage>
        <taxon>Eukaryota</taxon>
        <taxon>Fungi</taxon>
        <taxon>Dikarya</taxon>
        <taxon>Basidiomycota</taxon>
        <taxon>Agaricomycotina</taxon>
        <taxon>Tremellomycetes</taxon>
        <taxon>Trichosporonales</taxon>
        <taxon>Trichosporonaceae</taxon>
        <taxon>Cutaneotrichosporon</taxon>
    </lineage>
</organism>
<protein>
    <submittedName>
        <fullName evidence="1">Uncharacterized protein</fullName>
    </submittedName>
</protein>
<dbReference type="GeneID" id="85496248"/>
<name>A0AA48L5M3_9TREE</name>
<accession>A0AA48L5M3</accession>
<dbReference type="RefSeq" id="XP_060457643.1">
    <property type="nucleotide sequence ID" value="XM_060601117.1"/>
</dbReference>
<dbReference type="AlphaFoldDB" id="A0AA48L5M3"/>
<dbReference type="KEGG" id="ccac:CcaHIS019_0500060"/>
<evidence type="ECO:0000313" key="1">
    <source>
        <dbReference type="EMBL" id="BEI92378.1"/>
    </source>
</evidence>
<proteinExistence type="predicted"/>